<dbReference type="EMBL" id="JAHWGI010000150">
    <property type="protein sequence ID" value="KAK3910324.1"/>
    <property type="molecule type" value="Genomic_DNA"/>
</dbReference>
<comment type="caution">
    <text evidence="1">The sequence shown here is derived from an EMBL/GenBank/DDBJ whole genome shotgun (WGS) entry which is preliminary data.</text>
</comment>
<gene>
    <name evidence="1" type="ORF">KUF71_020093</name>
</gene>
<reference evidence="1" key="1">
    <citation type="submission" date="2021-07" db="EMBL/GenBank/DDBJ databases">
        <authorList>
            <person name="Catto M.A."/>
            <person name="Jacobson A."/>
            <person name="Kennedy G."/>
            <person name="Labadie P."/>
            <person name="Hunt B.G."/>
            <person name="Srinivasan R."/>
        </authorList>
    </citation>
    <scope>NUCLEOTIDE SEQUENCE</scope>
    <source>
        <strain evidence="1">PL_HMW_Pooled</strain>
        <tissue evidence="1">Head</tissue>
    </source>
</reference>
<evidence type="ECO:0000313" key="1">
    <source>
        <dbReference type="EMBL" id="KAK3910324.1"/>
    </source>
</evidence>
<protein>
    <submittedName>
        <fullName evidence="1">GTP-binding protein EngB</fullName>
    </submittedName>
</protein>
<reference evidence="1" key="2">
    <citation type="journal article" date="2023" name="BMC Genomics">
        <title>Pest status, molecular evolution, and epigenetic factors derived from the genome assembly of Frankliniella fusca, a thysanopteran phytovirus vector.</title>
        <authorList>
            <person name="Catto M.A."/>
            <person name="Labadie P.E."/>
            <person name="Jacobson A.L."/>
            <person name="Kennedy G.G."/>
            <person name="Srinivasan R."/>
            <person name="Hunt B.G."/>
        </authorList>
    </citation>
    <scope>NUCLEOTIDE SEQUENCE</scope>
    <source>
        <strain evidence="1">PL_HMW_Pooled</strain>
    </source>
</reference>
<evidence type="ECO:0000313" key="2">
    <source>
        <dbReference type="Proteomes" id="UP001219518"/>
    </source>
</evidence>
<proteinExistence type="predicted"/>
<accession>A0AAE1L938</accession>
<organism evidence="1 2">
    <name type="scientific">Frankliniella fusca</name>
    <dbReference type="NCBI Taxonomy" id="407009"/>
    <lineage>
        <taxon>Eukaryota</taxon>
        <taxon>Metazoa</taxon>
        <taxon>Ecdysozoa</taxon>
        <taxon>Arthropoda</taxon>
        <taxon>Hexapoda</taxon>
        <taxon>Insecta</taxon>
        <taxon>Pterygota</taxon>
        <taxon>Neoptera</taxon>
        <taxon>Paraneoptera</taxon>
        <taxon>Thysanoptera</taxon>
        <taxon>Terebrantia</taxon>
        <taxon>Thripoidea</taxon>
        <taxon>Thripidae</taxon>
        <taxon>Frankliniella</taxon>
    </lineage>
</organism>
<sequence>MKQIISFYGCYNPFTSTTELSSYTACVCQVLQSLSTASLERISDFFVDWGKDASARQGVSMIVYALMQATL</sequence>
<dbReference type="AlphaFoldDB" id="A0AAE1L938"/>
<keyword evidence="2" id="KW-1185">Reference proteome</keyword>
<name>A0AAE1L938_9NEOP</name>
<dbReference type="Proteomes" id="UP001219518">
    <property type="component" value="Unassembled WGS sequence"/>
</dbReference>